<evidence type="ECO:0000313" key="3">
    <source>
        <dbReference type="EMBL" id="KAJ9604373.1"/>
    </source>
</evidence>
<evidence type="ECO:0000256" key="1">
    <source>
        <dbReference type="SAM" id="Coils"/>
    </source>
</evidence>
<comment type="caution">
    <text evidence="3">The sequence shown here is derived from an EMBL/GenBank/DDBJ whole genome shotgun (WGS) entry which is preliminary data.</text>
</comment>
<dbReference type="EMBL" id="JAPDRK010000019">
    <property type="protein sequence ID" value="KAJ9604373.1"/>
    <property type="molecule type" value="Genomic_DNA"/>
</dbReference>
<gene>
    <name evidence="3" type="ORF">H2200_011207</name>
</gene>
<evidence type="ECO:0000313" key="4">
    <source>
        <dbReference type="Proteomes" id="UP001172673"/>
    </source>
</evidence>
<keyword evidence="1" id="KW-0175">Coiled coil</keyword>
<feature type="region of interest" description="Disordered" evidence="2">
    <location>
        <begin position="252"/>
        <end position="289"/>
    </location>
</feature>
<feature type="region of interest" description="Disordered" evidence="2">
    <location>
        <begin position="353"/>
        <end position="406"/>
    </location>
</feature>
<feature type="compositionally biased region" description="Pro residues" evidence="2">
    <location>
        <begin position="268"/>
        <end position="280"/>
    </location>
</feature>
<evidence type="ECO:0000256" key="2">
    <source>
        <dbReference type="SAM" id="MobiDB-lite"/>
    </source>
</evidence>
<feature type="compositionally biased region" description="Polar residues" evidence="2">
    <location>
        <begin position="254"/>
        <end position="266"/>
    </location>
</feature>
<accession>A0AA39CDK1</accession>
<keyword evidence="4" id="KW-1185">Reference proteome</keyword>
<sequence length="406" mass="45060">MATGFDCAAAALGIIGLSVQLTNLCLRKRRGYQRSGKDLQDFRSSVSIFSRTLHYFGDTMDGLIKEKLGPAKDKGMRSLLVDIHTLVQRQTRDIQKSFSRLGALGDPKSSTIAQVKAKIMWIIVDARDVKELLASLEPIKSTMNLLVSTSNCDLLMRKIDQLGRDNKAISEEMVMKVKCYRGQIKMLKTEVREKQREYEALRTHVTYEANIPVSQLDWDHSIRQIVEHVQDLATQHISTSRVIMRDIGREEALSPSTETGSRNSAIPLSPPPIPRTPSPHEPNRDGLGYALFSDQSEQDFGVSAEPSEIFRDDVVEVGSAIVDLASEEPTVSGPRSPNTSVTAAYFACSRAVPNTSSQQEQTEGGSRNTQSPRNRMVVRNGKMVSKRWRTSRDDNDDAGSSSSDSE</sequence>
<feature type="compositionally biased region" description="Polar residues" evidence="2">
    <location>
        <begin position="353"/>
        <end position="373"/>
    </location>
</feature>
<proteinExistence type="predicted"/>
<reference evidence="3" key="1">
    <citation type="submission" date="2022-10" db="EMBL/GenBank/DDBJ databases">
        <title>Culturing micro-colonial fungi from biological soil crusts in the Mojave desert and describing Neophaeococcomyces mojavensis, and introducing the new genera and species Taxawa tesnikishii.</title>
        <authorList>
            <person name="Kurbessoian T."/>
            <person name="Stajich J.E."/>
        </authorList>
    </citation>
    <scope>NUCLEOTIDE SEQUENCE</scope>
    <source>
        <strain evidence="3">TK_41</strain>
    </source>
</reference>
<feature type="coiled-coil region" evidence="1">
    <location>
        <begin position="177"/>
        <end position="204"/>
    </location>
</feature>
<evidence type="ECO:0008006" key="5">
    <source>
        <dbReference type="Google" id="ProtNLM"/>
    </source>
</evidence>
<name>A0AA39CDK1_9EURO</name>
<protein>
    <recommendedName>
        <fullName evidence="5">Fungal N-terminal domain-containing protein</fullName>
    </recommendedName>
</protein>
<organism evidence="3 4">
    <name type="scientific">Cladophialophora chaetospira</name>
    <dbReference type="NCBI Taxonomy" id="386627"/>
    <lineage>
        <taxon>Eukaryota</taxon>
        <taxon>Fungi</taxon>
        <taxon>Dikarya</taxon>
        <taxon>Ascomycota</taxon>
        <taxon>Pezizomycotina</taxon>
        <taxon>Eurotiomycetes</taxon>
        <taxon>Chaetothyriomycetidae</taxon>
        <taxon>Chaetothyriales</taxon>
        <taxon>Herpotrichiellaceae</taxon>
        <taxon>Cladophialophora</taxon>
    </lineage>
</organism>
<dbReference type="Proteomes" id="UP001172673">
    <property type="component" value="Unassembled WGS sequence"/>
</dbReference>
<dbReference type="AlphaFoldDB" id="A0AA39CDK1"/>